<dbReference type="InterPro" id="IPR036188">
    <property type="entry name" value="FAD/NAD-bd_sf"/>
</dbReference>
<dbReference type="Proteomes" id="UP000887575">
    <property type="component" value="Unassembled WGS sequence"/>
</dbReference>
<dbReference type="Gene3D" id="3.50.50.60">
    <property type="entry name" value="FAD/NAD(P)-binding domain"/>
    <property type="match status" value="1"/>
</dbReference>
<dbReference type="PANTHER" id="PTHR11552:SF147">
    <property type="entry name" value="CHOLINE DEHYDROGENASE, MITOCHONDRIAL"/>
    <property type="match status" value="1"/>
</dbReference>
<dbReference type="AlphaFoldDB" id="A0AAF3F3G6"/>
<evidence type="ECO:0000256" key="1">
    <source>
        <dbReference type="ARBA" id="ARBA00010790"/>
    </source>
</evidence>
<reference evidence="3" key="1">
    <citation type="submission" date="2024-02" db="UniProtKB">
        <authorList>
            <consortium name="WormBaseParasite"/>
        </authorList>
    </citation>
    <scope>IDENTIFICATION</scope>
</reference>
<dbReference type="InterPro" id="IPR012132">
    <property type="entry name" value="GMC_OxRdtase"/>
</dbReference>
<comment type="similarity">
    <text evidence="1">Belongs to the GMC oxidoreductase family.</text>
</comment>
<sequence>MICTFRSTRSFSITLRRNGWKTSTKPGYIGPEVGDKKPTNIIVGAGSARCVPANRLTEDPSNRVLLIEAGPKEQLEGLENSKEGLENSHAGRVDVEPVERYNW</sequence>
<evidence type="ECO:0000313" key="3">
    <source>
        <dbReference type="WBParaSite" id="MBELARI_LOCUS209"/>
    </source>
</evidence>
<name>A0AAF3F3G6_9BILA</name>
<dbReference type="SUPFAM" id="SSF51905">
    <property type="entry name" value="FAD/NAD(P)-binding domain"/>
    <property type="match status" value="1"/>
</dbReference>
<evidence type="ECO:0000313" key="2">
    <source>
        <dbReference type="Proteomes" id="UP000887575"/>
    </source>
</evidence>
<organism evidence="2 3">
    <name type="scientific">Mesorhabditis belari</name>
    <dbReference type="NCBI Taxonomy" id="2138241"/>
    <lineage>
        <taxon>Eukaryota</taxon>
        <taxon>Metazoa</taxon>
        <taxon>Ecdysozoa</taxon>
        <taxon>Nematoda</taxon>
        <taxon>Chromadorea</taxon>
        <taxon>Rhabditida</taxon>
        <taxon>Rhabditina</taxon>
        <taxon>Rhabditomorpha</taxon>
        <taxon>Rhabditoidea</taxon>
        <taxon>Rhabditidae</taxon>
        <taxon>Mesorhabditinae</taxon>
        <taxon>Mesorhabditis</taxon>
    </lineage>
</organism>
<accession>A0AAF3F3G6</accession>
<dbReference type="WBParaSite" id="MBELARI_LOCUS209">
    <property type="protein sequence ID" value="MBELARI_LOCUS209"/>
    <property type="gene ID" value="MBELARI_LOCUS209"/>
</dbReference>
<proteinExistence type="inferred from homology"/>
<keyword evidence="2" id="KW-1185">Reference proteome</keyword>
<dbReference type="GO" id="GO:0050660">
    <property type="term" value="F:flavin adenine dinucleotide binding"/>
    <property type="evidence" value="ECO:0007669"/>
    <property type="project" value="InterPro"/>
</dbReference>
<dbReference type="GO" id="GO:0016491">
    <property type="term" value="F:oxidoreductase activity"/>
    <property type="evidence" value="ECO:0007669"/>
    <property type="project" value="TreeGrafter"/>
</dbReference>
<dbReference type="PANTHER" id="PTHR11552">
    <property type="entry name" value="GLUCOSE-METHANOL-CHOLINE GMC OXIDOREDUCTASE"/>
    <property type="match status" value="1"/>
</dbReference>
<protein>
    <submittedName>
        <fullName evidence="3">Glucose-methanol-choline oxidoreductase N-terminal domain-containing protein</fullName>
    </submittedName>
</protein>